<keyword evidence="6" id="KW-0812">Transmembrane</keyword>
<name>A0AA37SPT3_9BACT</name>
<evidence type="ECO:0000256" key="2">
    <source>
        <dbReference type="ARBA" id="ARBA00013855"/>
    </source>
</evidence>
<feature type="coiled-coil region" evidence="5">
    <location>
        <begin position="60"/>
        <end position="87"/>
    </location>
</feature>
<comment type="caution">
    <text evidence="8">The sequence shown here is derived from an EMBL/GenBank/DDBJ whole genome shotgun (WGS) entry which is preliminary data.</text>
</comment>
<keyword evidence="6" id="KW-0472">Membrane</keyword>
<proteinExistence type="inferred from homology"/>
<dbReference type="GO" id="GO:0008360">
    <property type="term" value="P:regulation of cell shape"/>
    <property type="evidence" value="ECO:0007669"/>
    <property type="project" value="UniProtKB-KW"/>
</dbReference>
<dbReference type="EMBL" id="BSOH01000006">
    <property type="protein sequence ID" value="GLR16596.1"/>
    <property type="molecule type" value="Genomic_DNA"/>
</dbReference>
<dbReference type="PANTHER" id="PTHR34138:SF1">
    <property type="entry name" value="CELL SHAPE-DETERMINING PROTEIN MREC"/>
    <property type="match status" value="1"/>
</dbReference>
<comment type="similarity">
    <text evidence="1">Belongs to the MreC family.</text>
</comment>
<dbReference type="NCBIfam" id="NF010532">
    <property type="entry name" value="PRK13922.9-3"/>
    <property type="match status" value="1"/>
</dbReference>
<dbReference type="InterPro" id="IPR055342">
    <property type="entry name" value="MreC_beta-barrel_core"/>
</dbReference>
<dbReference type="RefSeq" id="WP_235295344.1">
    <property type="nucleotide sequence ID" value="NZ_BSOH01000006.1"/>
</dbReference>
<organism evidence="8 9">
    <name type="scientific">Portibacter lacus</name>
    <dbReference type="NCBI Taxonomy" id="1099794"/>
    <lineage>
        <taxon>Bacteria</taxon>
        <taxon>Pseudomonadati</taxon>
        <taxon>Bacteroidota</taxon>
        <taxon>Saprospiria</taxon>
        <taxon>Saprospirales</taxon>
        <taxon>Haliscomenobacteraceae</taxon>
        <taxon>Portibacter</taxon>
    </lineage>
</organism>
<dbReference type="InterPro" id="IPR007221">
    <property type="entry name" value="MreC"/>
</dbReference>
<keyword evidence="9" id="KW-1185">Reference proteome</keyword>
<evidence type="ECO:0000313" key="8">
    <source>
        <dbReference type="EMBL" id="GLR16596.1"/>
    </source>
</evidence>
<feature type="transmembrane region" description="Helical" evidence="6">
    <location>
        <begin position="6"/>
        <end position="29"/>
    </location>
</feature>
<dbReference type="Proteomes" id="UP001156666">
    <property type="component" value="Unassembled WGS sequence"/>
</dbReference>
<protein>
    <recommendedName>
        <fullName evidence="2">Cell shape-determining protein MreC</fullName>
    </recommendedName>
    <alternativeName>
        <fullName evidence="4">Cell shape protein MreC</fullName>
    </alternativeName>
</protein>
<keyword evidence="3" id="KW-0133">Cell shape</keyword>
<evidence type="ECO:0000259" key="7">
    <source>
        <dbReference type="Pfam" id="PF04085"/>
    </source>
</evidence>
<evidence type="ECO:0000313" key="9">
    <source>
        <dbReference type="Proteomes" id="UP001156666"/>
    </source>
</evidence>
<reference evidence="8" key="2">
    <citation type="submission" date="2023-01" db="EMBL/GenBank/DDBJ databases">
        <title>Draft genome sequence of Portibacter lacus strain NBRC 108769.</title>
        <authorList>
            <person name="Sun Q."/>
            <person name="Mori K."/>
        </authorList>
    </citation>
    <scope>NUCLEOTIDE SEQUENCE</scope>
    <source>
        <strain evidence="8">NBRC 108769</strain>
    </source>
</reference>
<evidence type="ECO:0000256" key="6">
    <source>
        <dbReference type="SAM" id="Phobius"/>
    </source>
</evidence>
<dbReference type="InterPro" id="IPR042175">
    <property type="entry name" value="Cell/Rod_MreC_2"/>
</dbReference>
<evidence type="ECO:0000256" key="5">
    <source>
        <dbReference type="SAM" id="Coils"/>
    </source>
</evidence>
<feature type="domain" description="Rod shape-determining protein MreC beta-barrel core" evidence="7">
    <location>
        <begin position="108"/>
        <end position="256"/>
    </location>
</feature>
<dbReference type="Pfam" id="PF04085">
    <property type="entry name" value="MreC"/>
    <property type="match status" value="1"/>
</dbReference>
<keyword evidence="6" id="KW-1133">Transmembrane helix</keyword>
<dbReference type="InterPro" id="IPR042177">
    <property type="entry name" value="Cell/Rod_1"/>
</dbReference>
<evidence type="ECO:0000256" key="1">
    <source>
        <dbReference type="ARBA" id="ARBA00009369"/>
    </source>
</evidence>
<accession>A0AA37SPT3</accession>
<evidence type="ECO:0000256" key="3">
    <source>
        <dbReference type="ARBA" id="ARBA00022960"/>
    </source>
</evidence>
<sequence>MQNLLLLFARVGNLILFIVLEILCIYLIVNYNQEQKGIYINSSNIMSASMLKRYNSFTEYLKLGDKNDRLAEENSKLLEELINLKSVIQLPEEKVDSIRRFRLMPAAVINNSINQKNNKITINKGADQGIKKGQGVINNEGIVGIISDVSSNYATAISLLNLQTNISVKLKRTKEIGELQWDGRSVKRLTMNAVPPHVEVLQGDSVITSGYSTIFPGDLFVGVVEDVKQDKRNGFLSLEVLLNNDISRLDYVYVIENLKAMEQLELEADE</sequence>
<dbReference type="PANTHER" id="PTHR34138">
    <property type="entry name" value="CELL SHAPE-DETERMINING PROTEIN MREC"/>
    <property type="match status" value="1"/>
</dbReference>
<evidence type="ECO:0000256" key="4">
    <source>
        <dbReference type="ARBA" id="ARBA00032089"/>
    </source>
</evidence>
<dbReference type="GO" id="GO:0005886">
    <property type="term" value="C:plasma membrane"/>
    <property type="evidence" value="ECO:0007669"/>
    <property type="project" value="TreeGrafter"/>
</dbReference>
<keyword evidence="5" id="KW-0175">Coiled coil</keyword>
<gene>
    <name evidence="8" type="ORF">GCM10007940_12110</name>
</gene>
<dbReference type="Gene3D" id="2.40.10.340">
    <property type="entry name" value="Rod shape-determining protein MreC, domain 1"/>
    <property type="match status" value="1"/>
</dbReference>
<dbReference type="Gene3D" id="2.40.10.350">
    <property type="entry name" value="Rod shape-determining protein MreC, domain 2"/>
    <property type="match status" value="1"/>
</dbReference>
<reference evidence="8" key="1">
    <citation type="journal article" date="2014" name="Int. J. Syst. Evol. Microbiol.">
        <title>Complete genome sequence of Corynebacterium casei LMG S-19264T (=DSM 44701T), isolated from a smear-ripened cheese.</title>
        <authorList>
            <consortium name="US DOE Joint Genome Institute (JGI-PGF)"/>
            <person name="Walter F."/>
            <person name="Albersmeier A."/>
            <person name="Kalinowski J."/>
            <person name="Ruckert C."/>
        </authorList>
    </citation>
    <scope>NUCLEOTIDE SEQUENCE</scope>
    <source>
        <strain evidence="8">NBRC 108769</strain>
    </source>
</reference>
<dbReference type="AlphaFoldDB" id="A0AA37SPT3"/>